<dbReference type="EMBL" id="LR786527">
    <property type="protein sequence ID" value="CAB3261900.1"/>
    <property type="molecule type" value="mRNA"/>
</dbReference>
<feature type="region of interest" description="Disordered" evidence="1">
    <location>
        <begin position="200"/>
        <end position="284"/>
    </location>
</feature>
<name>A0A6F9DGX0_9ASCI</name>
<feature type="compositionally biased region" description="Polar residues" evidence="1">
    <location>
        <begin position="239"/>
        <end position="251"/>
    </location>
</feature>
<feature type="region of interest" description="Disordered" evidence="1">
    <location>
        <begin position="45"/>
        <end position="103"/>
    </location>
</feature>
<protein>
    <submittedName>
        <fullName evidence="2">Uncharacterized protein LOC100177519</fullName>
    </submittedName>
</protein>
<evidence type="ECO:0000256" key="1">
    <source>
        <dbReference type="SAM" id="MobiDB-lite"/>
    </source>
</evidence>
<organism evidence="2">
    <name type="scientific">Phallusia mammillata</name>
    <dbReference type="NCBI Taxonomy" id="59560"/>
    <lineage>
        <taxon>Eukaryota</taxon>
        <taxon>Metazoa</taxon>
        <taxon>Chordata</taxon>
        <taxon>Tunicata</taxon>
        <taxon>Ascidiacea</taxon>
        <taxon>Phlebobranchia</taxon>
        <taxon>Ascidiidae</taxon>
        <taxon>Phallusia</taxon>
    </lineage>
</organism>
<feature type="compositionally biased region" description="Polar residues" evidence="1">
    <location>
        <begin position="200"/>
        <end position="213"/>
    </location>
</feature>
<feature type="compositionally biased region" description="Basic residues" evidence="1">
    <location>
        <begin position="85"/>
        <end position="96"/>
    </location>
</feature>
<dbReference type="AlphaFoldDB" id="A0A6F9DGX0"/>
<feature type="compositionally biased region" description="Acidic residues" evidence="1">
    <location>
        <begin position="56"/>
        <end position="71"/>
    </location>
</feature>
<evidence type="ECO:0000313" key="2">
    <source>
        <dbReference type="EMBL" id="CAB3261900.1"/>
    </source>
</evidence>
<reference evidence="2" key="1">
    <citation type="submission" date="2020-04" db="EMBL/GenBank/DDBJ databases">
        <authorList>
            <person name="Neveu A P."/>
        </authorList>
    </citation>
    <scope>NUCLEOTIDE SEQUENCE</scope>
    <source>
        <tissue evidence="2">Whole embryo</tissue>
    </source>
</reference>
<gene>
    <name evidence="2" type="primary">LOC100177519</name>
</gene>
<accession>A0A6F9DGX0</accession>
<proteinExistence type="evidence at transcript level"/>
<sequence length="320" mass="36726">MASHRPKRTRKIVNYGEDHLHWVEENQIQKALLRSLHESPAKKLNLRSVKHSSSTEQDDGNCSDDLSDISDTEIKPKPASSNKRQINKSKDIKRKPMRPEENFELRLTRLQSKLLEEHGIFDPNMTPDSRSKYDQIISDTQNHCHVNLESMEEQSRLKQPVVKARKLTRKNLFSSEEAYVSDEGGQESSFYRVRAQRKFASNCSPPRTRSNSPVKMHRQKQSVLSDGKDEAPKARRSLRNMSSGSASQSNYVRPVRALSSESDPHNPSDVLQTNGETGLRRSNRKSLPTSVFNMVPKTDKFLSYLCFRNTSIKFDLEKDK</sequence>